<dbReference type="RefSeq" id="WP_186855560.1">
    <property type="nucleotide sequence ID" value="NZ_JACOOY010000005.1"/>
</dbReference>
<dbReference type="Pfam" id="PF12796">
    <property type="entry name" value="Ank_2"/>
    <property type="match status" value="1"/>
</dbReference>
<dbReference type="EMBL" id="JACOOY010000005">
    <property type="protein sequence ID" value="MBC5664606.1"/>
    <property type="molecule type" value="Genomic_DNA"/>
</dbReference>
<accession>A0ABR7ETE2</accession>
<dbReference type="Proteomes" id="UP000647235">
    <property type="component" value="Unassembled WGS sequence"/>
</dbReference>
<dbReference type="PROSITE" id="PS50297">
    <property type="entry name" value="ANK_REP_REGION"/>
    <property type="match status" value="1"/>
</dbReference>
<keyword evidence="1" id="KW-0677">Repeat</keyword>
<evidence type="ECO:0000256" key="3">
    <source>
        <dbReference type="PROSITE-ProRule" id="PRU00023"/>
    </source>
</evidence>
<keyword evidence="5" id="KW-1185">Reference proteome</keyword>
<dbReference type="PANTHER" id="PTHR24189">
    <property type="entry name" value="MYOTROPHIN"/>
    <property type="match status" value="1"/>
</dbReference>
<gene>
    <name evidence="4" type="ORF">H8S07_04830</name>
</gene>
<feature type="repeat" description="ANK" evidence="3">
    <location>
        <begin position="200"/>
        <end position="232"/>
    </location>
</feature>
<protein>
    <submittedName>
        <fullName evidence="4">Ankyrin repeat domain-containing protein</fullName>
    </submittedName>
</protein>
<sequence length="254" mass="28234">MALIHANKPAVQALKEMGVTWQVSKEATEENDSWVQVCKWGNQKSVKMLLAEGYKPKDSECSLGYGVCNPQTLQALLDKKISYDVHYKEDGEKAFSGWEDLAYFNTELAYEIYKKDPDSKKLDDIYEGIYESVDRDLARKFMVETLDASDESAAKALECAVNLGDYNMVKKLIKSGVDVNQEISPVGDAESAGDEDESAVKHTVLHAAAECTSEDIAKYLVKHGADVNKKDGDGNTAYDIAKKNQFFSDVDFLK</sequence>
<dbReference type="InterPro" id="IPR036770">
    <property type="entry name" value="Ankyrin_rpt-contain_sf"/>
</dbReference>
<organism evidence="4 5">
    <name type="scientific">Dorea hominis</name>
    <dbReference type="NCBI Taxonomy" id="2763040"/>
    <lineage>
        <taxon>Bacteria</taxon>
        <taxon>Bacillati</taxon>
        <taxon>Bacillota</taxon>
        <taxon>Clostridia</taxon>
        <taxon>Lachnospirales</taxon>
        <taxon>Lachnospiraceae</taxon>
        <taxon>Dorea</taxon>
    </lineage>
</organism>
<evidence type="ECO:0000313" key="4">
    <source>
        <dbReference type="EMBL" id="MBC5664606.1"/>
    </source>
</evidence>
<evidence type="ECO:0000313" key="5">
    <source>
        <dbReference type="Proteomes" id="UP000647235"/>
    </source>
</evidence>
<comment type="caution">
    <text evidence="4">The sequence shown here is derived from an EMBL/GenBank/DDBJ whole genome shotgun (WGS) entry which is preliminary data.</text>
</comment>
<dbReference type="Gene3D" id="1.25.40.20">
    <property type="entry name" value="Ankyrin repeat-containing domain"/>
    <property type="match status" value="1"/>
</dbReference>
<name>A0ABR7ETE2_9FIRM</name>
<keyword evidence="2 3" id="KW-0040">ANK repeat</keyword>
<reference evidence="4 5" key="1">
    <citation type="submission" date="2020-08" db="EMBL/GenBank/DDBJ databases">
        <title>Genome public.</title>
        <authorList>
            <person name="Liu C."/>
            <person name="Sun Q."/>
        </authorList>
    </citation>
    <scope>NUCLEOTIDE SEQUENCE [LARGE SCALE GENOMIC DNA]</scope>
    <source>
        <strain evidence="4 5">NSJ-36</strain>
    </source>
</reference>
<dbReference type="InterPro" id="IPR002110">
    <property type="entry name" value="Ankyrin_rpt"/>
</dbReference>
<dbReference type="InterPro" id="IPR050745">
    <property type="entry name" value="Multifunctional_regulatory"/>
</dbReference>
<proteinExistence type="predicted"/>
<dbReference type="SMART" id="SM00248">
    <property type="entry name" value="ANK"/>
    <property type="match status" value="2"/>
</dbReference>
<dbReference type="PROSITE" id="PS50088">
    <property type="entry name" value="ANK_REPEAT"/>
    <property type="match status" value="1"/>
</dbReference>
<evidence type="ECO:0000256" key="1">
    <source>
        <dbReference type="ARBA" id="ARBA00022737"/>
    </source>
</evidence>
<evidence type="ECO:0000256" key="2">
    <source>
        <dbReference type="ARBA" id="ARBA00023043"/>
    </source>
</evidence>
<dbReference type="SUPFAM" id="SSF48403">
    <property type="entry name" value="Ankyrin repeat"/>
    <property type="match status" value="1"/>
</dbReference>
<dbReference type="PANTHER" id="PTHR24189:SF50">
    <property type="entry name" value="ANKYRIN REPEAT AND SOCS BOX PROTEIN 2"/>
    <property type="match status" value="1"/>
</dbReference>